<evidence type="ECO:0000313" key="1">
    <source>
        <dbReference type="EMBL" id="SED65848.1"/>
    </source>
</evidence>
<reference evidence="1 2" key="1">
    <citation type="submission" date="2016-10" db="EMBL/GenBank/DDBJ databases">
        <authorList>
            <person name="de Groot N.N."/>
        </authorList>
    </citation>
    <scope>NUCLEOTIDE SEQUENCE [LARGE SCALE GENOMIC DNA]</scope>
    <source>
        <strain evidence="1 2">GAS522</strain>
    </source>
</reference>
<evidence type="ECO:0000313" key="2">
    <source>
        <dbReference type="Proteomes" id="UP000183208"/>
    </source>
</evidence>
<gene>
    <name evidence="1" type="ORF">SAMN05444171_4722</name>
</gene>
<name>A0A1M7C4X4_9BRAD</name>
<accession>A0A1M7C4X4</accession>
<dbReference type="AlphaFoldDB" id="A0A1M7C4X4"/>
<organism evidence="1 2">
    <name type="scientific">Bradyrhizobium lablabi</name>
    <dbReference type="NCBI Taxonomy" id="722472"/>
    <lineage>
        <taxon>Bacteria</taxon>
        <taxon>Pseudomonadati</taxon>
        <taxon>Pseudomonadota</taxon>
        <taxon>Alphaproteobacteria</taxon>
        <taxon>Hyphomicrobiales</taxon>
        <taxon>Nitrobacteraceae</taxon>
        <taxon>Bradyrhizobium</taxon>
    </lineage>
</organism>
<proteinExistence type="predicted"/>
<protein>
    <submittedName>
        <fullName evidence="1">Uncharacterized protein</fullName>
    </submittedName>
</protein>
<dbReference type="Proteomes" id="UP000183208">
    <property type="component" value="Unassembled WGS sequence"/>
</dbReference>
<dbReference type="EMBL" id="FNTI01000001">
    <property type="protein sequence ID" value="SED65848.1"/>
    <property type="molecule type" value="Genomic_DNA"/>
</dbReference>
<sequence>MGAGMNEQLEQFQAIPMSWQRAAAAYPLVRLHDASVSLDKWLRFVRRHCGPAHPRAGLIAIRDCRDIVHALFSYRVDFDLHNRKRLCVANLIVAHVPGSQIDEAVAASTRNISAELGCHTISAEQPFRPATGPWKRCPTAEALTRRIGQNGRLH</sequence>